<keyword evidence="2" id="KW-0812">Transmembrane</keyword>
<keyword evidence="3" id="KW-0548">Nucleotidyltransferase</keyword>
<comment type="caution">
    <text evidence="3">The sequence shown here is derived from an EMBL/GenBank/DDBJ whole genome shotgun (WGS) entry which is preliminary data.</text>
</comment>
<name>A0ABQ5C880_9ASTR</name>
<feature type="region of interest" description="Disordered" evidence="1">
    <location>
        <begin position="1"/>
        <end position="25"/>
    </location>
</feature>
<dbReference type="PANTHER" id="PTHR33067">
    <property type="entry name" value="RNA-DIRECTED DNA POLYMERASE-RELATED"/>
    <property type="match status" value="1"/>
</dbReference>
<keyword evidence="2" id="KW-1133">Transmembrane helix</keyword>
<dbReference type="Proteomes" id="UP001151760">
    <property type="component" value="Unassembled WGS sequence"/>
</dbReference>
<feature type="transmembrane region" description="Helical" evidence="2">
    <location>
        <begin position="345"/>
        <end position="368"/>
    </location>
</feature>
<reference evidence="3" key="1">
    <citation type="journal article" date="2022" name="Int. J. Mol. Sci.">
        <title>Draft Genome of Tanacetum Coccineum: Genomic Comparison of Closely Related Tanacetum-Family Plants.</title>
        <authorList>
            <person name="Yamashiro T."/>
            <person name="Shiraishi A."/>
            <person name="Nakayama K."/>
            <person name="Satake H."/>
        </authorList>
    </citation>
    <scope>NUCLEOTIDE SEQUENCE</scope>
</reference>
<dbReference type="GO" id="GO:0003964">
    <property type="term" value="F:RNA-directed DNA polymerase activity"/>
    <property type="evidence" value="ECO:0007669"/>
    <property type="project" value="UniProtKB-KW"/>
</dbReference>
<evidence type="ECO:0000313" key="3">
    <source>
        <dbReference type="EMBL" id="GJT21249.1"/>
    </source>
</evidence>
<organism evidence="3 4">
    <name type="scientific">Tanacetum coccineum</name>
    <dbReference type="NCBI Taxonomy" id="301880"/>
    <lineage>
        <taxon>Eukaryota</taxon>
        <taxon>Viridiplantae</taxon>
        <taxon>Streptophyta</taxon>
        <taxon>Embryophyta</taxon>
        <taxon>Tracheophyta</taxon>
        <taxon>Spermatophyta</taxon>
        <taxon>Magnoliopsida</taxon>
        <taxon>eudicotyledons</taxon>
        <taxon>Gunneridae</taxon>
        <taxon>Pentapetalae</taxon>
        <taxon>asterids</taxon>
        <taxon>campanulids</taxon>
        <taxon>Asterales</taxon>
        <taxon>Asteraceae</taxon>
        <taxon>Asteroideae</taxon>
        <taxon>Anthemideae</taxon>
        <taxon>Anthemidinae</taxon>
        <taxon>Tanacetum</taxon>
    </lineage>
</organism>
<dbReference type="Pfam" id="PF08284">
    <property type="entry name" value="RVP_2"/>
    <property type="match status" value="1"/>
</dbReference>
<protein>
    <submittedName>
        <fullName evidence="3">Reverse transcriptase domain-containing protein</fullName>
    </submittedName>
</protein>
<keyword evidence="3" id="KW-0695">RNA-directed DNA polymerase</keyword>
<dbReference type="CDD" id="cd00303">
    <property type="entry name" value="retropepsin_like"/>
    <property type="match status" value="1"/>
</dbReference>
<keyword evidence="2" id="KW-0472">Membrane</keyword>
<dbReference type="InterPro" id="IPR021109">
    <property type="entry name" value="Peptidase_aspartic_dom_sf"/>
</dbReference>
<keyword evidence="4" id="KW-1185">Reference proteome</keyword>
<evidence type="ECO:0000256" key="1">
    <source>
        <dbReference type="SAM" id="MobiDB-lite"/>
    </source>
</evidence>
<keyword evidence="3" id="KW-0808">Transferase</keyword>
<evidence type="ECO:0000313" key="4">
    <source>
        <dbReference type="Proteomes" id="UP001151760"/>
    </source>
</evidence>
<accession>A0ABQ5C880</accession>
<feature type="transmembrane region" description="Helical" evidence="2">
    <location>
        <begin position="389"/>
        <end position="412"/>
    </location>
</feature>
<proteinExistence type="predicted"/>
<dbReference type="Gene3D" id="2.40.70.10">
    <property type="entry name" value="Acid Proteases"/>
    <property type="match status" value="1"/>
</dbReference>
<evidence type="ECO:0000256" key="2">
    <source>
        <dbReference type="SAM" id="Phobius"/>
    </source>
</evidence>
<dbReference type="PANTHER" id="PTHR33067:SF31">
    <property type="entry name" value="RNA-DIRECTED DNA POLYMERASE"/>
    <property type="match status" value="1"/>
</dbReference>
<dbReference type="EMBL" id="BQNB010013873">
    <property type="protein sequence ID" value="GJT21249.1"/>
    <property type="molecule type" value="Genomic_DNA"/>
</dbReference>
<sequence>MSKVLQERGFGSLPSSTKANPRDQVKSISTTIEADSYPKRRIGSSEYAVSSGQNRTLMYETRQMTIPFLSRLNGYCCEEKKGSYGPQFSEAYSEASHINNSIPRKEKDPGSFTLPCFINNVCFDNALVDLGASVSVMPLSTYLNLGLGELAHTRLTVELADRTVKYPKGITKNVLVGIGKFVFPVDFIILDMPEDIKVPLILRRPFLSTARAKIDVYKRKITLRVGEERIIFTSVKPASSLIKRVYMLSLRERMELDLEARLMRETLVLNRSLDPFFEDYIELNDLNEPFELRRNQGDDLMPTIEEGEVIEEFRTRDDELDTGIDDYPSYCDYDKKIHIDCAHNLKFSCMIGFEFTHANFFPLLYVNVMSKKFHNSIMKDKMVYKGNNVIGALMNVPIFVGTFSVVTDFAVLENMDAYRDEGMGDVIFGEPFLREVGIKTRFNLVAYSYA</sequence>
<reference evidence="3" key="2">
    <citation type="submission" date="2022-01" db="EMBL/GenBank/DDBJ databases">
        <authorList>
            <person name="Yamashiro T."/>
            <person name="Shiraishi A."/>
            <person name="Satake H."/>
            <person name="Nakayama K."/>
        </authorList>
    </citation>
    <scope>NUCLEOTIDE SEQUENCE</scope>
</reference>
<gene>
    <name evidence="3" type="ORF">Tco_0891186</name>
</gene>